<accession>A0A439CVB9</accession>
<comment type="caution">
    <text evidence="1">The sequence shown here is derived from an EMBL/GenBank/DDBJ whole genome shotgun (WGS) entry which is preliminary data.</text>
</comment>
<sequence length="406" mass="46855">MPLITDLPCEVITSVLRKLDNIQFLLPALLACRYFYLSYKENPSSVVLDILRQQIGPDLIPYAVAASEVLRLPRPRTRSSVKQLLDVLYNDPGSLVPQIQVVPLGTVIEMGHTHDLIEGFADAFASEAWALFGQSERLLLSAAERFRFHRAFYRVELFLRIFRGRGSRMAGQLESEQLELFLSRHSPWLNEQLGCVHDYLEKRFSKATLDVVSHDIEFGMLSVDYVSNGPLNHFKQLWLSQGIEFLSRVESEKSHEGQQTFLNSAFGGSQVGLHDALTKPYDTEIDDIRPLEDYSAEEQRALDPREDKEDVDMGPSCVWRALHDRLPRPEWVLCHAHARLRHRAYVLWDYKRVERHQMLSSFVELRDSPGESDDEYFKAFEEMHESFRKRSKIWLGGGRGYWDKGA</sequence>
<proteinExistence type="predicted"/>
<evidence type="ECO:0000313" key="1">
    <source>
        <dbReference type="EMBL" id="RWA06077.1"/>
    </source>
</evidence>
<name>A0A439CVB9_9PEZI</name>
<dbReference type="Proteomes" id="UP000286045">
    <property type="component" value="Unassembled WGS sequence"/>
</dbReference>
<protein>
    <recommendedName>
        <fullName evidence="3">F-box domain-containing protein</fullName>
    </recommendedName>
</protein>
<evidence type="ECO:0000313" key="2">
    <source>
        <dbReference type="Proteomes" id="UP000286045"/>
    </source>
</evidence>
<reference evidence="1 2" key="1">
    <citation type="submission" date="2018-12" db="EMBL/GenBank/DDBJ databases">
        <title>Draft genome sequence of Xylaria grammica IHI A82.</title>
        <authorList>
            <person name="Buettner E."/>
            <person name="Kellner H."/>
        </authorList>
    </citation>
    <scope>NUCLEOTIDE SEQUENCE [LARGE SCALE GENOMIC DNA]</scope>
    <source>
        <strain evidence="1 2">IHI A82</strain>
    </source>
</reference>
<evidence type="ECO:0008006" key="3">
    <source>
        <dbReference type="Google" id="ProtNLM"/>
    </source>
</evidence>
<dbReference type="STRING" id="363999.A0A439CVB9"/>
<dbReference type="EMBL" id="RYZI01000370">
    <property type="protein sequence ID" value="RWA06077.1"/>
    <property type="molecule type" value="Genomic_DNA"/>
</dbReference>
<keyword evidence="2" id="KW-1185">Reference proteome</keyword>
<dbReference type="AlphaFoldDB" id="A0A439CVB9"/>
<gene>
    <name evidence="1" type="ORF">EKO27_g9028</name>
</gene>
<organism evidence="1 2">
    <name type="scientific">Xylaria grammica</name>
    <dbReference type="NCBI Taxonomy" id="363999"/>
    <lineage>
        <taxon>Eukaryota</taxon>
        <taxon>Fungi</taxon>
        <taxon>Dikarya</taxon>
        <taxon>Ascomycota</taxon>
        <taxon>Pezizomycotina</taxon>
        <taxon>Sordariomycetes</taxon>
        <taxon>Xylariomycetidae</taxon>
        <taxon>Xylariales</taxon>
        <taxon>Xylariaceae</taxon>
        <taxon>Xylaria</taxon>
    </lineage>
</organism>